<evidence type="ECO:0000256" key="1">
    <source>
        <dbReference type="SAM" id="MobiDB-lite"/>
    </source>
</evidence>
<feature type="region of interest" description="Disordered" evidence="1">
    <location>
        <begin position="1"/>
        <end position="45"/>
    </location>
</feature>
<feature type="compositionally biased region" description="Basic residues" evidence="1">
    <location>
        <begin position="464"/>
        <end position="475"/>
    </location>
</feature>
<feature type="compositionally biased region" description="Low complexity" evidence="1">
    <location>
        <begin position="66"/>
        <end position="83"/>
    </location>
</feature>
<gene>
    <name evidence="2" type="ORF">SCLCIDRAFT_1176152</name>
</gene>
<sequence>MFSVRYAGARKRSATRSTHDDSLEENTLRNSTPSSPVQRPYFPGHNASFHSLHTVLSHPVDLTMTSINSSPSSPSMSTSLGTGIRLPSSQPCSPLVSPLTDARYRVEHGAHPAYSQSSNCQSPLSPSQSSYPSTPRSRSTTDSDIQFPLHTPNRHVGRSRPSTAPHPRSHPFGAGDTGLSQRQMHGNLYDISRLTMGIKTLLSKPAQPSSSRYSLYSTPSDSEGPSPVQCVPRKSRPPDLDVAACPSSPPQTSALTDAHYRPSSEAVKGSGPLSFSPLTRLQSRDSPECKVTSAVRGRDDKPRNVLRRRPSGSTKSLKDKYDEVTSATPKGRSSFDAHDIPPLPSPPQTKHENTNRLGNGSVWQTPPRLVVQIHTQGEVFDSGSRHRSPLLSRSESRNQYEQHARAHTSLPMRDDIVSRSPTPYHLTFAASTAQSTTGDGRSDPWTAQKCDVLADSPASDTRPGGHRRSLSRKLSARWKKVTGGIVTSENLSHSSPKIGHTKGRPSLQEWSRGRSKERGRFTGQSMDGMGELSTREEVWASQAIGRERSHTDPSADKADVKDSGGGKVWKLVKHISTGSLRDRFHDKAVPPVPAIPKELLDQAKYTDRPSQAADIAARPWPPSRKRSSSLEKQHKARPSVTTTSSSPYSSDVASAQFFQRPYSPRSSISSYGEPKLPGLHIIPPSEQLRLGDDICSGGDETPRSPRRRSASLPPGVRNTPDLDLPLRSPSSGGSNGESSTTLSGHTILAEGGVALSPPPRHSRGKLRTSNGSVPGFPSQSTLKPEGDCDSNVRNHARATTPQRGSLEQYHVRTQITFRQLDARRRPPLTEREKTDIWDTLLARSDKAGGTLHISTGELMSDSLRLSTHSELS</sequence>
<feature type="region of interest" description="Disordered" evidence="1">
    <location>
        <begin position="66"/>
        <end position="97"/>
    </location>
</feature>
<evidence type="ECO:0000313" key="3">
    <source>
        <dbReference type="Proteomes" id="UP000053989"/>
    </source>
</evidence>
<feature type="compositionally biased region" description="Basic and acidic residues" evidence="1">
    <location>
        <begin position="394"/>
        <end position="404"/>
    </location>
</feature>
<accession>A0A0C3E3B0</accession>
<feature type="compositionally biased region" description="Polar residues" evidence="1">
    <location>
        <begin position="28"/>
        <end position="37"/>
    </location>
</feature>
<feature type="region of interest" description="Disordered" evidence="1">
    <location>
        <begin position="488"/>
        <end position="528"/>
    </location>
</feature>
<reference evidence="3" key="2">
    <citation type="submission" date="2015-01" db="EMBL/GenBank/DDBJ databases">
        <title>Evolutionary Origins and Diversification of the Mycorrhizal Mutualists.</title>
        <authorList>
            <consortium name="DOE Joint Genome Institute"/>
            <consortium name="Mycorrhizal Genomics Consortium"/>
            <person name="Kohler A."/>
            <person name="Kuo A."/>
            <person name="Nagy L.G."/>
            <person name="Floudas D."/>
            <person name="Copeland A."/>
            <person name="Barry K.W."/>
            <person name="Cichocki N."/>
            <person name="Veneault-Fourrey C."/>
            <person name="LaButti K."/>
            <person name="Lindquist E.A."/>
            <person name="Lipzen A."/>
            <person name="Lundell T."/>
            <person name="Morin E."/>
            <person name="Murat C."/>
            <person name="Riley R."/>
            <person name="Ohm R."/>
            <person name="Sun H."/>
            <person name="Tunlid A."/>
            <person name="Henrissat B."/>
            <person name="Grigoriev I.V."/>
            <person name="Hibbett D.S."/>
            <person name="Martin F."/>
        </authorList>
    </citation>
    <scope>NUCLEOTIDE SEQUENCE [LARGE SCALE GENOMIC DNA]</scope>
    <source>
        <strain evidence="3">Foug A</strain>
    </source>
</reference>
<dbReference type="HOGENOM" id="CLU_355717_0_0_1"/>
<feature type="region of interest" description="Disordered" evidence="1">
    <location>
        <begin position="203"/>
        <end position="364"/>
    </location>
</feature>
<proteinExistence type="predicted"/>
<feature type="region of interest" description="Disordered" evidence="1">
    <location>
        <begin position="112"/>
        <end position="181"/>
    </location>
</feature>
<dbReference type="OrthoDB" id="3364707at2759"/>
<dbReference type="Proteomes" id="UP000053989">
    <property type="component" value="Unassembled WGS sequence"/>
</dbReference>
<feature type="compositionally biased region" description="Basic and acidic residues" evidence="1">
    <location>
        <begin position="511"/>
        <end position="520"/>
    </location>
</feature>
<feature type="region of interest" description="Disordered" evidence="1">
    <location>
        <begin position="545"/>
        <end position="564"/>
    </location>
</feature>
<protein>
    <submittedName>
        <fullName evidence="2">Uncharacterized protein</fullName>
    </submittedName>
</protein>
<feature type="compositionally biased region" description="Polar residues" evidence="1">
    <location>
        <begin position="767"/>
        <end position="782"/>
    </location>
</feature>
<feature type="compositionally biased region" description="Low complexity" evidence="1">
    <location>
        <begin position="115"/>
        <end position="143"/>
    </location>
</feature>
<feature type="compositionally biased region" description="Low complexity" evidence="1">
    <location>
        <begin position="638"/>
        <end position="671"/>
    </location>
</feature>
<dbReference type="EMBL" id="KN822042">
    <property type="protein sequence ID" value="KIM62521.1"/>
    <property type="molecule type" value="Genomic_DNA"/>
</dbReference>
<feature type="compositionally biased region" description="Low complexity" evidence="1">
    <location>
        <begin position="728"/>
        <end position="744"/>
    </location>
</feature>
<feature type="compositionally biased region" description="Low complexity" evidence="1">
    <location>
        <begin position="208"/>
        <end position="222"/>
    </location>
</feature>
<feature type="compositionally biased region" description="Polar residues" evidence="1">
    <location>
        <begin position="355"/>
        <end position="364"/>
    </location>
</feature>
<reference evidence="2 3" key="1">
    <citation type="submission" date="2014-04" db="EMBL/GenBank/DDBJ databases">
        <authorList>
            <consortium name="DOE Joint Genome Institute"/>
            <person name="Kuo A."/>
            <person name="Kohler A."/>
            <person name="Nagy L.G."/>
            <person name="Floudas D."/>
            <person name="Copeland A."/>
            <person name="Barry K.W."/>
            <person name="Cichocki N."/>
            <person name="Veneault-Fourrey C."/>
            <person name="LaButti K."/>
            <person name="Lindquist E.A."/>
            <person name="Lipzen A."/>
            <person name="Lundell T."/>
            <person name="Morin E."/>
            <person name="Murat C."/>
            <person name="Sun H."/>
            <person name="Tunlid A."/>
            <person name="Henrissat B."/>
            <person name="Grigoriev I.V."/>
            <person name="Hibbett D.S."/>
            <person name="Martin F."/>
            <person name="Nordberg H.P."/>
            <person name="Cantor M.N."/>
            <person name="Hua S.X."/>
        </authorList>
    </citation>
    <scope>NUCLEOTIDE SEQUENCE [LARGE SCALE GENOMIC DNA]</scope>
    <source>
        <strain evidence="2 3">Foug A</strain>
    </source>
</reference>
<organism evidence="2 3">
    <name type="scientific">Scleroderma citrinum Foug A</name>
    <dbReference type="NCBI Taxonomy" id="1036808"/>
    <lineage>
        <taxon>Eukaryota</taxon>
        <taxon>Fungi</taxon>
        <taxon>Dikarya</taxon>
        <taxon>Basidiomycota</taxon>
        <taxon>Agaricomycotina</taxon>
        <taxon>Agaricomycetes</taxon>
        <taxon>Agaricomycetidae</taxon>
        <taxon>Boletales</taxon>
        <taxon>Sclerodermatineae</taxon>
        <taxon>Sclerodermataceae</taxon>
        <taxon>Scleroderma</taxon>
    </lineage>
</organism>
<name>A0A0C3E3B0_9AGAM</name>
<keyword evidence="3" id="KW-1185">Reference proteome</keyword>
<evidence type="ECO:0000313" key="2">
    <source>
        <dbReference type="EMBL" id="KIM62521.1"/>
    </source>
</evidence>
<dbReference type="AlphaFoldDB" id="A0A0C3E3B0"/>
<feature type="region of interest" description="Disordered" evidence="1">
    <location>
        <begin position="377"/>
        <end position="410"/>
    </location>
</feature>
<dbReference type="InParanoid" id="A0A0C3E3B0"/>
<feature type="region of interest" description="Disordered" evidence="1">
    <location>
        <begin position="600"/>
        <end position="788"/>
    </location>
</feature>
<feature type="region of interest" description="Disordered" evidence="1">
    <location>
        <begin position="453"/>
        <end position="475"/>
    </location>
</feature>